<dbReference type="GeneID" id="80540477"/>
<proteinExistence type="predicted"/>
<organism evidence="1 2">
    <name type="scientific">Macropodid alphaherpesvirus 4</name>
    <dbReference type="NCBI Taxonomy" id="2762721"/>
    <lineage>
        <taxon>Viruses</taxon>
        <taxon>Duplodnaviria</taxon>
        <taxon>Heunggongvirae</taxon>
        <taxon>Peploviricota</taxon>
        <taxon>Herviviricetes</taxon>
        <taxon>Herpesvirales</taxon>
        <taxon>Orthoherpesviridae</taxon>
        <taxon>Alphaherpesvirinae</taxon>
        <taxon>Simplexvirus</taxon>
        <taxon>Simplexvirus macropodidalpha4</taxon>
    </lineage>
</organism>
<reference evidence="1" key="1">
    <citation type="submission" date="2020-08" db="EMBL/GenBank/DDBJ databases">
        <title>Genome sequences of two marsupial simplex viruses; Macropodid alphaherpesvirus 2 and 4.</title>
        <authorList>
            <person name="Vaz P.K."/>
            <person name="Mahony T."/>
            <person name="Hartley C.A."/>
            <person name="Motha J."/>
            <person name="Devlin J.M."/>
        </authorList>
    </citation>
    <scope>NUCLEOTIDE SEQUENCE</scope>
    <source>
        <strain evidence="1">V3116/09</strain>
    </source>
</reference>
<sequence>MTPFVVVGITRHVEVDSFKDVISTRIVVSASDSIPICDNGVSLVVDRSNTGSWCSCDGPRDTIVLGNTVCWFQFALEHGVMGPVAFLSWIGLGGRVLNGISLSGGVEGVCYLYKQTTPSITQDLSPNQGWIAPPHKK</sequence>
<protein>
    <submittedName>
        <fullName evidence="1">Glycoprotein N</fullName>
    </submittedName>
</protein>
<evidence type="ECO:0000313" key="1">
    <source>
        <dbReference type="EMBL" id="QOD40180.1"/>
    </source>
</evidence>
<keyword evidence="2" id="KW-1185">Reference proteome</keyword>
<dbReference type="RefSeq" id="YP_010801769.1">
    <property type="nucleotide sequence ID" value="NC_076968.1"/>
</dbReference>
<dbReference type="Proteomes" id="UP001148675">
    <property type="component" value="Segment"/>
</dbReference>
<dbReference type="EMBL" id="MT900474">
    <property type="protein sequence ID" value="QOD40180.1"/>
    <property type="molecule type" value="Genomic_DNA"/>
</dbReference>
<gene>
    <name evidence="1" type="primary">UL49A</name>
</gene>
<evidence type="ECO:0000313" key="2">
    <source>
        <dbReference type="Proteomes" id="UP001148675"/>
    </source>
</evidence>
<name>A0A7L7YSG1_9ALPH</name>
<dbReference type="KEGG" id="vg:80540477"/>
<accession>A0A7L7YSG1</accession>